<evidence type="ECO:0000313" key="4">
    <source>
        <dbReference type="EMBL" id="RGQ03539.1"/>
    </source>
</evidence>
<evidence type="ECO:0000313" key="14">
    <source>
        <dbReference type="Proteomes" id="UP000265828"/>
    </source>
</evidence>
<dbReference type="EMBL" id="QSHL01000008">
    <property type="protein sequence ID" value="RHC05207.1"/>
    <property type="molecule type" value="Genomic_DNA"/>
</dbReference>
<evidence type="ECO:0000313" key="2">
    <source>
        <dbReference type="EMBL" id="CUO65633.1"/>
    </source>
</evidence>
<dbReference type="EMBL" id="QRVV01000014">
    <property type="protein sequence ID" value="RGS74644.1"/>
    <property type="molecule type" value="Genomic_DNA"/>
</dbReference>
<dbReference type="Proteomes" id="UP000284267">
    <property type="component" value="Unassembled WGS sequence"/>
</dbReference>
<dbReference type="EMBL" id="QSUZ01000014">
    <property type="protein sequence ID" value="RGN87020.1"/>
    <property type="molecule type" value="Genomic_DNA"/>
</dbReference>
<name>A0A174GT14_9FIRM</name>
<evidence type="ECO:0000313" key="19">
    <source>
        <dbReference type="Proteomes" id="UP000284267"/>
    </source>
</evidence>
<reference evidence="12 13" key="2">
    <citation type="submission" date="2018-08" db="EMBL/GenBank/DDBJ databases">
        <title>A genome reference for cultivated species of the human gut microbiota.</title>
        <authorList>
            <person name="Zou Y."/>
            <person name="Xue W."/>
            <person name="Luo G."/>
        </authorList>
    </citation>
    <scope>NUCLEOTIDE SEQUENCE [LARGE SCALE GENOMIC DNA]</scope>
    <source>
        <strain evidence="6 14">AF14-23</strain>
        <strain evidence="5 18">AF21-24</strain>
        <strain evidence="4 15">AF29-2BH</strain>
        <strain evidence="10 19">AF39-4</strain>
        <strain evidence="9 17">AM22-9LB</strain>
        <strain evidence="8 16">AM27-32LB</strain>
        <strain evidence="7 13">AM37-4AC</strain>
        <strain evidence="3 12">OM03-6</strain>
    </source>
</reference>
<evidence type="ECO:0000313" key="12">
    <source>
        <dbReference type="Proteomes" id="UP000261105"/>
    </source>
</evidence>
<dbReference type="EMBL" id="CYZD01000017">
    <property type="protein sequence ID" value="CUO65633.1"/>
    <property type="molecule type" value="Genomic_DNA"/>
</dbReference>
<evidence type="ECO:0000313" key="5">
    <source>
        <dbReference type="EMBL" id="RGS74644.1"/>
    </source>
</evidence>
<dbReference type="RefSeq" id="WP_055066534.1">
    <property type="nucleotide sequence ID" value="NZ_CABJDZ010000007.1"/>
</dbReference>
<proteinExistence type="predicted"/>
<evidence type="ECO:0000313" key="3">
    <source>
        <dbReference type="EMBL" id="RGN87020.1"/>
    </source>
</evidence>
<dbReference type="Proteomes" id="UP000265828">
    <property type="component" value="Unassembled WGS sequence"/>
</dbReference>
<reference evidence="2 11" key="1">
    <citation type="submission" date="2015-09" db="EMBL/GenBank/DDBJ databases">
        <authorList>
            <consortium name="Pathogen Informatics"/>
        </authorList>
    </citation>
    <scope>NUCLEOTIDE SEQUENCE [LARGE SCALE GENOMIC DNA]</scope>
    <source>
        <strain evidence="2 11">2789STDY5608837</strain>
    </source>
</reference>
<dbReference type="Proteomes" id="UP000261105">
    <property type="component" value="Unassembled WGS sequence"/>
</dbReference>
<keyword evidence="1" id="KW-1133">Transmembrane helix</keyword>
<evidence type="ECO:0000256" key="1">
    <source>
        <dbReference type="SAM" id="Phobius"/>
    </source>
</evidence>
<evidence type="ECO:0000313" key="13">
    <source>
        <dbReference type="Proteomes" id="UP000265808"/>
    </source>
</evidence>
<dbReference type="Proteomes" id="UP000265808">
    <property type="component" value="Unassembled WGS sequence"/>
</dbReference>
<evidence type="ECO:0000313" key="9">
    <source>
        <dbReference type="EMBL" id="RHG13608.1"/>
    </source>
</evidence>
<evidence type="ECO:0000313" key="6">
    <source>
        <dbReference type="EMBL" id="RGV63287.1"/>
    </source>
</evidence>
<gene>
    <name evidence="10" type="ORF">DW040_13975</name>
    <name evidence="9" type="ORF">DW272_16700</name>
    <name evidence="8" type="ORF">DW723_09315</name>
    <name evidence="7" type="ORF">DW859_11605</name>
    <name evidence="6" type="ORF">DWW07_11445</name>
    <name evidence="5" type="ORF">DWX77_06780</name>
    <name evidence="4" type="ORF">DWZ12_12725</name>
    <name evidence="3" type="ORF">DXB38_10665</name>
    <name evidence="2" type="ORF">ERS852394_02691</name>
</gene>
<evidence type="ECO:0000313" key="18">
    <source>
        <dbReference type="Proteomes" id="UP000284242"/>
    </source>
</evidence>
<keyword evidence="1" id="KW-0472">Membrane</keyword>
<dbReference type="EMBL" id="QRZI01000007">
    <property type="protein sequence ID" value="RGV63287.1"/>
    <property type="molecule type" value="Genomic_DNA"/>
</dbReference>
<feature type="transmembrane region" description="Helical" evidence="1">
    <location>
        <begin position="21"/>
        <end position="46"/>
    </location>
</feature>
<dbReference type="EMBL" id="QRHZ01000016">
    <property type="protein sequence ID" value="RHG13608.1"/>
    <property type="molecule type" value="Genomic_DNA"/>
</dbReference>
<dbReference type="Proteomes" id="UP000284242">
    <property type="component" value="Unassembled WGS sequence"/>
</dbReference>
<dbReference type="Proteomes" id="UP000283928">
    <property type="component" value="Unassembled WGS sequence"/>
</dbReference>
<dbReference type="EMBL" id="QRSS01000016">
    <property type="protein sequence ID" value="RGQ03539.1"/>
    <property type="molecule type" value="Genomic_DNA"/>
</dbReference>
<accession>A0A174GT14</accession>
<evidence type="ECO:0000313" key="15">
    <source>
        <dbReference type="Proteomes" id="UP000283585"/>
    </source>
</evidence>
<keyword evidence="1" id="KW-0812">Transmembrane</keyword>
<dbReference type="AlphaFoldDB" id="A0A174GT14"/>
<sequence length="196" mass="22243">MNHIKNIWKCFEEKHSAIAKWLYQIFYFVIFSMGVTVFQYLVFTFLPGILGIGLAGTEFMWPKVSMNLFGVKFTWSLLGYNVLRDATGNILIGGGLGYFISYELGSFLAQCINFPLQRNITFKSHGNPVYQAIWYFVAWVVISLICNGFNNLWMPVAAAYVAPAVYNMLVTIITGGVSMVIFFFVFKIIFPEGKAE</sequence>
<feature type="transmembrane region" description="Helical" evidence="1">
    <location>
        <begin position="90"/>
        <end position="112"/>
    </location>
</feature>
<dbReference type="EMBL" id="QROE01000007">
    <property type="protein sequence ID" value="RHK93220.1"/>
    <property type="molecule type" value="Genomic_DNA"/>
</dbReference>
<evidence type="ECO:0008006" key="20">
    <source>
        <dbReference type="Google" id="ProtNLM"/>
    </source>
</evidence>
<dbReference type="Proteomes" id="UP000283585">
    <property type="component" value="Unassembled WGS sequence"/>
</dbReference>
<dbReference type="Proteomes" id="UP000284220">
    <property type="component" value="Unassembled WGS sequence"/>
</dbReference>
<evidence type="ECO:0000313" key="17">
    <source>
        <dbReference type="Proteomes" id="UP000284220"/>
    </source>
</evidence>
<evidence type="ECO:0000313" key="8">
    <source>
        <dbReference type="EMBL" id="RHE74893.1"/>
    </source>
</evidence>
<feature type="transmembrane region" description="Helical" evidence="1">
    <location>
        <begin position="165"/>
        <end position="190"/>
    </location>
</feature>
<dbReference type="Proteomes" id="UP000095409">
    <property type="component" value="Unassembled WGS sequence"/>
</dbReference>
<feature type="transmembrane region" description="Helical" evidence="1">
    <location>
        <begin position="132"/>
        <end position="153"/>
    </location>
</feature>
<evidence type="ECO:0000313" key="7">
    <source>
        <dbReference type="EMBL" id="RHC05207.1"/>
    </source>
</evidence>
<evidence type="ECO:0000313" key="10">
    <source>
        <dbReference type="EMBL" id="RHK93220.1"/>
    </source>
</evidence>
<evidence type="ECO:0000313" key="16">
    <source>
        <dbReference type="Proteomes" id="UP000283928"/>
    </source>
</evidence>
<evidence type="ECO:0000313" key="11">
    <source>
        <dbReference type="Proteomes" id="UP000095409"/>
    </source>
</evidence>
<protein>
    <recommendedName>
        <fullName evidence="20">GtrA-like protein</fullName>
    </recommendedName>
</protein>
<dbReference type="EMBL" id="QSKO01000011">
    <property type="protein sequence ID" value="RHE74893.1"/>
    <property type="molecule type" value="Genomic_DNA"/>
</dbReference>
<organism evidence="2 11">
    <name type="scientific">Blautia obeum</name>
    <dbReference type="NCBI Taxonomy" id="40520"/>
    <lineage>
        <taxon>Bacteria</taxon>
        <taxon>Bacillati</taxon>
        <taxon>Bacillota</taxon>
        <taxon>Clostridia</taxon>
        <taxon>Lachnospirales</taxon>
        <taxon>Lachnospiraceae</taxon>
        <taxon>Blautia</taxon>
    </lineage>
</organism>